<reference evidence="2" key="1">
    <citation type="submission" date="2016-10" db="EMBL/GenBank/DDBJ databases">
        <authorList>
            <person name="Varghese N."/>
            <person name="Submissions S."/>
        </authorList>
    </citation>
    <scope>NUCLEOTIDE SEQUENCE [LARGE SCALE GENOMIC DNA]</scope>
    <source>
        <strain evidence="2">R-53102</strain>
    </source>
</reference>
<organism evidence="1 2">
    <name type="scientific">Lactobacillus bombicola</name>
    <dbReference type="NCBI Taxonomy" id="1505723"/>
    <lineage>
        <taxon>Bacteria</taxon>
        <taxon>Bacillati</taxon>
        <taxon>Bacillota</taxon>
        <taxon>Bacilli</taxon>
        <taxon>Lactobacillales</taxon>
        <taxon>Lactobacillaceae</taxon>
        <taxon>Lactobacillus</taxon>
    </lineage>
</organism>
<evidence type="ECO:0000313" key="1">
    <source>
        <dbReference type="EMBL" id="SFD44718.1"/>
    </source>
</evidence>
<dbReference type="Proteomes" id="UP000199599">
    <property type="component" value="Unassembled WGS sequence"/>
</dbReference>
<dbReference type="AlphaFoldDB" id="A0A1I1SJ87"/>
<dbReference type="STRING" id="1505723.SAMN04487792_0882"/>
<sequence>MKKLQPQLTFIGRPFADQLLDEQRTFTQANLEMEQNEVFQSFLANNNLKAKRSNMIVFGPENFMYWYGVTVAKEIEVPQGMLRFVLPETQVAIKQQNNQNLSFFSQPLNVVVAQFLQEVRDEGIQTYENLGDSSMPYIVQDLNLNTKQLTQMLYLEVDN</sequence>
<dbReference type="RefSeq" id="WP_090093017.1">
    <property type="nucleotide sequence ID" value="NZ_CBCRVU010000001.1"/>
</dbReference>
<name>A0A1I1SJ87_9LACO</name>
<gene>
    <name evidence="1" type="ORF">SAMN04487792_0882</name>
</gene>
<dbReference type="EMBL" id="FOMN01000004">
    <property type="protein sequence ID" value="SFD44718.1"/>
    <property type="molecule type" value="Genomic_DNA"/>
</dbReference>
<accession>A0A1I1SJ87</accession>
<protein>
    <submittedName>
        <fullName evidence="1">Uncharacterized protein</fullName>
    </submittedName>
</protein>
<proteinExistence type="predicted"/>
<evidence type="ECO:0000313" key="2">
    <source>
        <dbReference type="Proteomes" id="UP000199599"/>
    </source>
</evidence>